<sequence length="43" mass="4917">MLFTITTIILLKRFIIASVMVGFLQNIGGIFIKFFEFCNITTT</sequence>
<keyword evidence="1" id="KW-0472">Membrane</keyword>
<dbReference type="AlphaFoldDB" id="A0A0F3NNR0"/>
<comment type="caution">
    <text evidence="2">The sequence shown here is derived from an EMBL/GenBank/DDBJ whole genome shotgun (WGS) entry which is preliminary data.</text>
</comment>
<keyword evidence="3" id="KW-1185">Reference proteome</keyword>
<dbReference type="EMBL" id="LANX01000001">
    <property type="protein sequence ID" value="KJV69406.1"/>
    <property type="molecule type" value="Genomic_DNA"/>
</dbReference>
<feature type="transmembrane region" description="Helical" evidence="1">
    <location>
        <begin position="14"/>
        <end position="35"/>
    </location>
</feature>
<dbReference type="Proteomes" id="UP000033562">
    <property type="component" value="Unassembled WGS sequence"/>
</dbReference>
<protein>
    <submittedName>
        <fullName evidence="2">Putative membrane protein</fullName>
    </submittedName>
</protein>
<name>A0A0F3NNR0_9RICK</name>
<evidence type="ECO:0000313" key="2">
    <source>
        <dbReference type="EMBL" id="KJV69406.1"/>
    </source>
</evidence>
<organism evidence="2 3">
    <name type="scientific">Candidatus Neoehrlichia procyonis str. RAC413</name>
    <dbReference type="NCBI Taxonomy" id="1359163"/>
    <lineage>
        <taxon>Bacteria</taxon>
        <taxon>Pseudomonadati</taxon>
        <taxon>Pseudomonadota</taxon>
        <taxon>Alphaproteobacteria</taxon>
        <taxon>Rickettsiales</taxon>
        <taxon>Anaplasmataceae</taxon>
        <taxon>Candidatus Neoehrlichia</taxon>
    </lineage>
</organism>
<accession>A0A0F3NNR0</accession>
<evidence type="ECO:0000313" key="3">
    <source>
        <dbReference type="Proteomes" id="UP000033562"/>
    </source>
</evidence>
<evidence type="ECO:0000256" key="1">
    <source>
        <dbReference type="SAM" id="Phobius"/>
    </source>
</evidence>
<gene>
    <name evidence="2" type="ORF">NLO413_0798</name>
</gene>
<proteinExistence type="predicted"/>
<keyword evidence="1" id="KW-0812">Transmembrane</keyword>
<keyword evidence="1" id="KW-1133">Transmembrane helix</keyword>
<reference evidence="2 3" key="1">
    <citation type="submission" date="2015-02" db="EMBL/GenBank/DDBJ databases">
        <title>Genome Sequencing of Rickettsiales.</title>
        <authorList>
            <person name="Daugherty S.C."/>
            <person name="Su Q."/>
            <person name="Abolude K."/>
            <person name="Beier-Sexton M."/>
            <person name="Carlyon J.A."/>
            <person name="Carter R."/>
            <person name="Day N.P."/>
            <person name="Dumler S.J."/>
            <person name="Dyachenko V."/>
            <person name="Godinez A."/>
            <person name="Kurtti T.J."/>
            <person name="Lichay M."/>
            <person name="Mullins K.E."/>
            <person name="Ott S."/>
            <person name="Pappas-Brown V."/>
            <person name="Paris D.H."/>
            <person name="Patel P."/>
            <person name="Richards A.L."/>
            <person name="Sadzewicz L."/>
            <person name="Sears K."/>
            <person name="Seidman D."/>
            <person name="Sengamalay N."/>
            <person name="Stenos J."/>
            <person name="Tallon L.J."/>
            <person name="Vincent G."/>
            <person name="Fraser C.M."/>
            <person name="Munderloh U."/>
            <person name="Dunning-Hotopp J.C."/>
        </authorList>
    </citation>
    <scope>NUCLEOTIDE SEQUENCE [LARGE SCALE GENOMIC DNA]</scope>
    <source>
        <strain evidence="2 3">RAC413</strain>
    </source>
</reference>
<dbReference type="STRING" id="1359163.NLO413_0798"/>